<dbReference type="InterPro" id="IPR000515">
    <property type="entry name" value="MetI-like"/>
</dbReference>
<dbReference type="Pfam" id="PF00528">
    <property type="entry name" value="BPD_transp_1"/>
    <property type="match status" value="2"/>
</dbReference>
<feature type="domain" description="ABC transmembrane type-1" evidence="9">
    <location>
        <begin position="59"/>
        <end position="258"/>
    </location>
</feature>
<evidence type="ECO:0000256" key="6">
    <source>
        <dbReference type="ARBA" id="ARBA00022989"/>
    </source>
</evidence>
<feature type="transmembrane region" description="Helical" evidence="8">
    <location>
        <begin position="239"/>
        <end position="257"/>
    </location>
</feature>
<keyword evidence="2 8" id="KW-0813">Transport</keyword>
<name>A0ABD6B1X2_9EURY</name>
<feature type="transmembrane region" description="Helical" evidence="8">
    <location>
        <begin position="401"/>
        <end position="421"/>
    </location>
</feature>
<evidence type="ECO:0000256" key="2">
    <source>
        <dbReference type="ARBA" id="ARBA00022448"/>
    </source>
</evidence>
<evidence type="ECO:0000313" key="10">
    <source>
        <dbReference type="EMBL" id="MFD1515620.1"/>
    </source>
</evidence>
<feature type="transmembrane region" description="Helical" evidence="8">
    <location>
        <begin position="507"/>
        <end position="530"/>
    </location>
</feature>
<feature type="transmembrane region" description="Helical" evidence="8">
    <location>
        <begin position="16"/>
        <end position="38"/>
    </location>
</feature>
<feature type="transmembrane region" description="Helical" evidence="8">
    <location>
        <begin position="94"/>
        <end position="118"/>
    </location>
</feature>
<evidence type="ECO:0000256" key="7">
    <source>
        <dbReference type="ARBA" id="ARBA00023136"/>
    </source>
</evidence>
<keyword evidence="7 8" id="KW-0472">Membrane</keyword>
<evidence type="ECO:0000256" key="3">
    <source>
        <dbReference type="ARBA" id="ARBA00022475"/>
    </source>
</evidence>
<feature type="transmembrane region" description="Helical" evidence="8">
    <location>
        <begin position="457"/>
        <end position="478"/>
    </location>
</feature>
<feature type="transmembrane region" description="Helical" evidence="8">
    <location>
        <begin position="58"/>
        <end position="82"/>
    </location>
</feature>
<reference evidence="10 11" key="1">
    <citation type="journal article" date="2019" name="Int. J. Syst. Evol. Microbiol.">
        <title>The Global Catalogue of Microorganisms (GCM) 10K type strain sequencing project: providing services to taxonomists for standard genome sequencing and annotation.</title>
        <authorList>
            <consortium name="The Broad Institute Genomics Platform"/>
            <consortium name="The Broad Institute Genome Sequencing Center for Infectious Disease"/>
            <person name="Wu L."/>
            <person name="Ma J."/>
        </authorList>
    </citation>
    <scope>NUCLEOTIDE SEQUENCE [LARGE SCALE GENOMIC DNA]</scope>
    <source>
        <strain evidence="10 11">CGMCC 1.12563</strain>
    </source>
</reference>
<keyword evidence="5 8" id="KW-0812">Transmembrane</keyword>
<dbReference type="PANTHER" id="PTHR43357">
    <property type="entry name" value="INNER MEMBRANE ABC TRANSPORTER PERMEASE PROTEIN YDCV"/>
    <property type="match status" value="1"/>
</dbReference>
<keyword evidence="11" id="KW-1185">Reference proteome</keyword>
<gene>
    <name evidence="10" type="ORF">ACFSBT_20265</name>
</gene>
<dbReference type="Gene3D" id="1.10.3720.10">
    <property type="entry name" value="MetI-like"/>
    <property type="match status" value="2"/>
</dbReference>
<feature type="transmembrane region" description="Helical" evidence="8">
    <location>
        <begin position="287"/>
        <end position="311"/>
    </location>
</feature>
<dbReference type="GO" id="GO:0005886">
    <property type="term" value="C:plasma membrane"/>
    <property type="evidence" value="ECO:0007669"/>
    <property type="project" value="UniProtKB-SubCell"/>
</dbReference>
<feature type="transmembrane region" description="Helical" evidence="8">
    <location>
        <begin position="138"/>
        <end position="159"/>
    </location>
</feature>
<dbReference type="PANTHER" id="PTHR43357:SF3">
    <property type="entry name" value="FE(3+)-TRANSPORT SYSTEM PERMEASE PROTEIN FBPB 2"/>
    <property type="match status" value="1"/>
</dbReference>
<comment type="subcellular location">
    <subcellularLocation>
        <location evidence="1">Cell inner membrane</location>
        <topology evidence="1">Multi-pass membrane protein</topology>
    </subcellularLocation>
    <subcellularLocation>
        <location evidence="8">Cell membrane</location>
        <topology evidence="8">Multi-pass membrane protein</topology>
    </subcellularLocation>
</comment>
<keyword evidence="4" id="KW-0997">Cell inner membrane</keyword>
<comment type="caution">
    <text evidence="10">The sequence shown here is derived from an EMBL/GenBank/DDBJ whole genome shotgun (WGS) entry which is preliminary data.</text>
</comment>
<feature type="transmembrane region" description="Helical" evidence="8">
    <location>
        <begin position="198"/>
        <end position="219"/>
    </location>
</feature>
<keyword evidence="3" id="KW-1003">Cell membrane</keyword>
<dbReference type="SUPFAM" id="SSF161098">
    <property type="entry name" value="MetI-like"/>
    <property type="match status" value="2"/>
</dbReference>
<evidence type="ECO:0000259" key="9">
    <source>
        <dbReference type="PROSITE" id="PS50928"/>
    </source>
</evidence>
<dbReference type="Proteomes" id="UP001597187">
    <property type="component" value="Unassembled WGS sequence"/>
</dbReference>
<feature type="transmembrane region" description="Helical" evidence="8">
    <location>
        <begin position="331"/>
        <end position="354"/>
    </location>
</feature>
<evidence type="ECO:0000256" key="5">
    <source>
        <dbReference type="ARBA" id="ARBA00022692"/>
    </source>
</evidence>
<evidence type="ECO:0000313" key="11">
    <source>
        <dbReference type="Proteomes" id="UP001597187"/>
    </source>
</evidence>
<organism evidence="10 11">
    <name type="scientific">Halomarina rubra</name>
    <dbReference type="NCBI Taxonomy" id="2071873"/>
    <lineage>
        <taxon>Archaea</taxon>
        <taxon>Methanobacteriati</taxon>
        <taxon>Methanobacteriota</taxon>
        <taxon>Stenosarchaea group</taxon>
        <taxon>Halobacteria</taxon>
        <taxon>Halobacteriales</taxon>
        <taxon>Natronomonadaceae</taxon>
        <taxon>Halomarina</taxon>
    </lineage>
</organism>
<sequence>MATATETGRATGDRRLGVLLLAAAVAAAVTLPLVALVLGALDAGDSLDLLFADTTLDIAFNSAALAVGVTGFSVLLGVPLAYLTVRTDLPGKRWFSVLLAVPLVVPSYIGAFAFVYLFRPTGPLQAALAPLGVDSLPSVYGLGGTVLVLTLYTYPYVFITTRAALKTLDTTLVDAARTLRHTRWEAFRRVTLPQIRPAIGAGALLVALYALSDFGTPQIMRFDAYTRVIYSAQQYDLDLAVLLSVQLVVVAFLILAVESRVRGSGVQSDHPGRKSAPLRLGRLKWPAVGVCLLVPLFALAVPLGVLTLWLLESQARVAPSLAFRPVYAFNSAWLALAAAFLAGLAALPVAWVASRRSAASDSRAVNVLGTVVERGSYVGYALPGVVVGFALVTLAADTGDLYTSGVVYLPLLVFAYVVRFLPQAVGSTRAAFGQVSPALEEAARTLGDPPGRAFRRVTLPLVLPGVLGGAALVFLTTMKELPATLLLRPAEFDTLVTHLWSAEKQGYYGQAAIPALVLLLVSALSLLVMVRVEGSDVE</sequence>
<dbReference type="EMBL" id="JBHUDC010000008">
    <property type="protein sequence ID" value="MFD1515620.1"/>
    <property type="molecule type" value="Genomic_DNA"/>
</dbReference>
<comment type="similarity">
    <text evidence="8">Belongs to the binding-protein-dependent transport system permease family.</text>
</comment>
<protein>
    <submittedName>
        <fullName evidence="10">ABC transporter permease</fullName>
    </submittedName>
</protein>
<evidence type="ECO:0000256" key="4">
    <source>
        <dbReference type="ARBA" id="ARBA00022519"/>
    </source>
</evidence>
<dbReference type="InterPro" id="IPR035906">
    <property type="entry name" value="MetI-like_sf"/>
</dbReference>
<accession>A0ABD6B1X2</accession>
<dbReference type="AlphaFoldDB" id="A0ABD6B1X2"/>
<proteinExistence type="inferred from homology"/>
<evidence type="ECO:0000256" key="8">
    <source>
        <dbReference type="RuleBase" id="RU363032"/>
    </source>
</evidence>
<feature type="domain" description="ABC transmembrane type-1" evidence="9">
    <location>
        <begin position="328"/>
        <end position="529"/>
    </location>
</feature>
<dbReference type="PROSITE" id="PS50928">
    <property type="entry name" value="ABC_TM1"/>
    <property type="match status" value="2"/>
</dbReference>
<keyword evidence="6 8" id="KW-1133">Transmembrane helix</keyword>
<feature type="transmembrane region" description="Helical" evidence="8">
    <location>
        <begin position="375"/>
        <end position="395"/>
    </location>
</feature>
<evidence type="ECO:0000256" key="1">
    <source>
        <dbReference type="ARBA" id="ARBA00004429"/>
    </source>
</evidence>
<dbReference type="CDD" id="cd06261">
    <property type="entry name" value="TM_PBP2"/>
    <property type="match status" value="2"/>
</dbReference>
<dbReference type="RefSeq" id="WP_250875529.1">
    <property type="nucleotide sequence ID" value="NZ_JALXFV010000008.1"/>
</dbReference>